<evidence type="ECO:0000256" key="4">
    <source>
        <dbReference type="ARBA" id="ARBA00022989"/>
    </source>
</evidence>
<evidence type="ECO:0000313" key="7">
    <source>
        <dbReference type="EMBL" id="OGF97724.1"/>
    </source>
</evidence>
<keyword evidence="4 6" id="KW-1133">Transmembrane helix</keyword>
<gene>
    <name evidence="7" type="ORF">A2Z06_04815</name>
</gene>
<protein>
    <recommendedName>
        <fullName evidence="9">Lipopolysaccharide export system permease protein LptF</fullName>
    </recommendedName>
</protein>
<evidence type="ECO:0000313" key="8">
    <source>
        <dbReference type="Proteomes" id="UP000179034"/>
    </source>
</evidence>
<comment type="caution">
    <text evidence="7">The sequence shown here is derived from an EMBL/GenBank/DDBJ whole genome shotgun (WGS) entry which is preliminary data.</text>
</comment>
<organism evidence="7 8">
    <name type="scientific">Candidatus Glassbacteria bacterium RBG_16_58_8</name>
    <dbReference type="NCBI Taxonomy" id="1817866"/>
    <lineage>
        <taxon>Bacteria</taxon>
        <taxon>Candidatus Glassiibacteriota</taxon>
    </lineage>
</organism>
<dbReference type="GO" id="GO:0043190">
    <property type="term" value="C:ATP-binding cassette (ABC) transporter complex"/>
    <property type="evidence" value="ECO:0007669"/>
    <property type="project" value="TreeGrafter"/>
</dbReference>
<dbReference type="InterPro" id="IPR005495">
    <property type="entry name" value="LptG/LptF_permease"/>
</dbReference>
<sequence>MKTLHRYILREHAGPLAFSLVILLSIFLMNQVVLLFDKIVGKGLHWSVILEVFGLCIPFILATAMPMAVLMSTLWAFGRLSSDNEIMAMKASGINLPAIILPLLLASLLLTLVMAWFNNTILPDSNYRLRSILLDISYQKPAIEIKEGILMDDLSGYSLLVQRIDRHNSRLYDITIYDNSSEGAPRTIVAEEGELSFSENRRDLILRLEDGEIHLVDPENLRNYQRVAFRTQTIVIKDVGGEFQKREHGRYRTDREMSSRMMMAEVNDNRARIAVIRAQVDELMRSGIDTLSLGPTLPQMPVISRGKGMPLSQPVEGAGQRARRAFLEIQKKQWETEALQKRINQLMVEVHKKYAIPFASVVFVLLGAPLRLNFRSGGAGTVIVLSILTFLSYYVFLTGGENLGDRGLIDPFAAMWAPNIFFGLLGIALLWKSTRETSSLTLTILNPLTWFRRRKGTRPIESP</sequence>
<reference evidence="7 8" key="1">
    <citation type="journal article" date="2016" name="Nat. Commun.">
        <title>Thousands of microbial genomes shed light on interconnected biogeochemical processes in an aquifer system.</title>
        <authorList>
            <person name="Anantharaman K."/>
            <person name="Brown C.T."/>
            <person name="Hug L.A."/>
            <person name="Sharon I."/>
            <person name="Castelle C.J."/>
            <person name="Probst A.J."/>
            <person name="Thomas B.C."/>
            <person name="Singh A."/>
            <person name="Wilkins M.J."/>
            <person name="Karaoz U."/>
            <person name="Brodie E.L."/>
            <person name="Williams K.H."/>
            <person name="Hubbard S.S."/>
            <person name="Banfield J.F."/>
        </authorList>
    </citation>
    <scope>NUCLEOTIDE SEQUENCE [LARGE SCALE GENOMIC DNA]</scope>
</reference>
<dbReference type="AlphaFoldDB" id="A0A1F5YC22"/>
<dbReference type="PANTHER" id="PTHR33529:SF6">
    <property type="entry name" value="YJGP_YJGQ FAMILY PERMEASE"/>
    <property type="match status" value="1"/>
</dbReference>
<feature type="transmembrane region" description="Helical" evidence="6">
    <location>
        <begin position="379"/>
        <end position="396"/>
    </location>
</feature>
<feature type="transmembrane region" description="Helical" evidence="6">
    <location>
        <begin position="408"/>
        <end position="431"/>
    </location>
</feature>
<proteinExistence type="predicted"/>
<name>A0A1F5YC22_9BACT</name>
<comment type="subcellular location">
    <subcellularLocation>
        <location evidence="1">Cell membrane</location>
        <topology evidence="1">Multi-pass membrane protein</topology>
    </subcellularLocation>
</comment>
<evidence type="ECO:0008006" key="9">
    <source>
        <dbReference type="Google" id="ProtNLM"/>
    </source>
</evidence>
<feature type="transmembrane region" description="Helical" evidence="6">
    <location>
        <begin position="98"/>
        <end position="117"/>
    </location>
</feature>
<evidence type="ECO:0000256" key="5">
    <source>
        <dbReference type="ARBA" id="ARBA00023136"/>
    </source>
</evidence>
<keyword evidence="3 6" id="KW-0812">Transmembrane</keyword>
<feature type="transmembrane region" description="Helical" evidence="6">
    <location>
        <begin position="12"/>
        <end position="36"/>
    </location>
</feature>
<evidence type="ECO:0000256" key="3">
    <source>
        <dbReference type="ARBA" id="ARBA00022692"/>
    </source>
</evidence>
<keyword evidence="2" id="KW-1003">Cell membrane</keyword>
<dbReference type="Proteomes" id="UP000179034">
    <property type="component" value="Unassembled WGS sequence"/>
</dbReference>
<dbReference type="EMBL" id="MFIW01000064">
    <property type="protein sequence ID" value="OGF97724.1"/>
    <property type="molecule type" value="Genomic_DNA"/>
</dbReference>
<evidence type="ECO:0000256" key="1">
    <source>
        <dbReference type="ARBA" id="ARBA00004651"/>
    </source>
</evidence>
<keyword evidence="5 6" id="KW-0472">Membrane</keyword>
<dbReference type="Pfam" id="PF03739">
    <property type="entry name" value="LptF_LptG"/>
    <property type="match status" value="1"/>
</dbReference>
<evidence type="ECO:0000256" key="6">
    <source>
        <dbReference type="SAM" id="Phobius"/>
    </source>
</evidence>
<accession>A0A1F5YC22</accession>
<dbReference type="PANTHER" id="PTHR33529">
    <property type="entry name" value="SLR0882 PROTEIN-RELATED"/>
    <property type="match status" value="1"/>
</dbReference>
<feature type="transmembrane region" description="Helical" evidence="6">
    <location>
        <begin position="48"/>
        <end position="77"/>
    </location>
</feature>
<feature type="transmembrane region" description="Helical" evidence="6">
    <location>
        <begin position="354"/>
        <end position="372"/>
    </location>
</feature>
<evidence type="ECO:0000256" key="2">
    <source>
        <dbReference type="ARBA" id="ARBA00022475"/>
    </source>
</evidence>
<dbReference type="GO" id="GO:0015920">
    <property type="term" value="P:lipopolysaccharide transport"/>
    <property type="evidence" value="ECO:0007669"/>
    <property type="project" value="TreeGrafter"/>
</dbReference>